<evidence type="ECO:0000256" key="4">
    <source>
        <dbReference type="ARBA" id="ARBA00023136"/>
    </source>
</evidence>
<dbReference type="Pfam" id="PF00520">
    <property type="entry name" value="Ion_trans"/>
    <property type="match status" value="1"/>
</dbReference>
<dbReference type="EMBL" id="HBFR01029339">
    <property type="protein sequence ID" value="CAD8894134.1"/>
    <property type="molecule type" value="Transcribed_RNA"/>
</dbReference>
<dbReference type="AlphaFoldDB" id="A0A7S1FX93"/>
<organism evidence="8">
    <name type="scientific">Corethron hystrix</name>
    <dbReference type="NCBI Taxonomy" id="216773"/>
    <lineage>
        <taxon>Eukaryota</taxon>
        <taxon>Sar</taxon>
        <taxon>Stramenopiles</taxon>
        <taxon>Ochrophyta</taxon>
        <taxon>Bacillariophyta</taxon>
        <taxon>Coscinodiscophyceae</taxon>
        <taxon>Corethrophycidae</taxon>
        <taxon>Corethrales</taxon>
        <taxon>Corethraceae</taxon>
        <taxon>Corethron</taxon>
    </lineage>
</organism>
<proteinExistence type="predicted"/>
<keyword evidence="2 5" id="KW-0812">Transmembrane</keyword>
<dbReference type="GO" id="GO:0007283">
    <property type="term" value="P:spermatogenesis"/>
    <property type="evidence" value="ECO:0007669"/>
    <property type="project" value="TreeGrafter"/>
</dbReference>
<evidence type="ECO:0000256" key="6">
    <source>
        <dbReference type="SAM" id="SignalP"/>
    </source>
</evidence>
<feature type="chain" id="PRO_5031409686" description="Ion transport domain-containing protein" evidence="6">
    <location>
        <begin position="22"/>
        <end position="145"/>
    </location>
</feature>
<dbReference type="GO" id="GO:0030317">
    <property type="term" value="P:flagellated sperm motility"/>
    <property type="evidence" value="ECO:0007669"/>
    <property type="project" value="InterPro"/>
</dbReference>
<evidence type="ECO:0000256" key="2">
    <source>
        <dbReference type="ARBA" id="ARBA00022692"/>
    </source>
</evidence>
<keyword evidence="3 5" id="KW-1133">Transmembrane helix</keyword>
<dbReference type="InterPro" id="IPR005821">
    <property type="entry name" value="Ion_trans_dom"/>
</dbReference>
<comment type="subcellular location">
    <subcellularLocation>
        <location evidence="1">Membrane</location>
        <topology evidence="1">Multi-pass membrane protein</topology>
    </subcellularLocation>
</comment>
<evidence type="ECO:0000256" key="1">
    <source>
        <dbReference type="ARBA" id="ARBA00004141"/>
    </source>
</evidence>
<name>A0A7S1FX93_9STRA</name>
<evidence type="ECO:0000256" key="3">
    <source>
        <dbReference type="ARBA" id="ARBA00022989"/>
    </source>
</evidence>
<accession>A0A7S1FX93</accession>
<dbReference type="InterPro" id="IPR028746">
    <property type="entry name" value="CatSper1"/>
</dbReference>
<keyword evidence="4 5" id="KW-0472">Membrane</keyword>
<keyword evidence="6" id="KW-0732">Signal</keyword>
<feature type="domain" description="Ion transport" evidence="7">
    <location>
        <begin position="2"/>
        <end position="97"/>
    </location>
</feature>
<sequence length="145" mass="16782">MLLVFYIFAVMFTNLFRNAYADGYCTSDYWGSLDKTLLTMYQLMTLDSWSMITRETMEAYTWSWFPIIIYVTLTAYLVLNLIIAALVDSMMEATKDEQNAFAIENSIIMSNDMSGLRQSIDQLTSQQQLIVDALSLLKNPHFQKH</sequence>
<dbReference type="PANTHER" id="PTHR47193:SF1">
    <property type="entry name" value="CATION CHANNEL SPERM-ASSOCIATED PROTEIN 1"/>
    <property type="match status" value="1"/>
</dbReference>
<evidence type="ECO:0000256" key="5">
    <source>
        <dbReference type="SAM" id="Phobius"/>
    </source>
</evidence>
<feature type="transmembrane region" description="Helical" evidence="5">
    <location>
        <begin position="64"/>
        <end position="87"/>
    </location>
</feature>
<evidence type="ECO:0000259" key="7">
    <source>
        <dbReference type="Pfam" id="PF00520"/>
    </source>
</evidence>
<dbReference type="PANTHER" id="PTHR47193">
    <property type="entry name" value="CATION CHANNEL SPERM-ASSOCIATED PROTEIN 1"/>
    <property type="match status" value="1"/>
</dbReference>
<dbReference type="Gene3D" id="1.10.287.70">
    <property type="match status" value="1"/>
</dbReference>
<protein>
    <recommendedName>
        <fullName evidence="7">Ion transport domain-containing protein</fullName>
    </recommendedName>
</protein>
<dbReference type="GO" id="GO:0036128">
    <property type="term" value="C:CatSper complex"/>
    <property type="evidence" value="ECO:0007669"/>
    <property type="project" value="InterPro"/>
</dbReference>
<reference evidence="8" key="1">
    <citation type="submission" date="2021-01" db="EMBL/GenBank/DDBJ databases">
        <authorList>
            <person name="Corre E."/>
            <person name="Pelletier E."/>
            <person name="Niang G."/>
            <person name="Scheremetjew M."/>
            <person name="Finn R."/>
            <person name="Kale V."/>
            <person name="Holt S."/>
            <person name="Cochrane G."/>
            <person name="Meng A."/>
            <person name="Brown T."/>
            <person name="Cohen L."/>
        </authorList>
    </citation>
    <scope>NUCLEOTIDE SEQUENCE</scope>
    <source>
        <strain evidence="8">308</strain>
    </source>
</reference>
<gene>
    <name evidence="8" type="ORF">CHYS00102_LOCUS21347</name>
</gene>
<dbReference type="GO" id="GO:0060296">
    <property type="term" value="P:regulation of cilium beat frequency involved in ciliary motility"/>
    <property type="evidence" value="ECO:0007669"/>
    <property type="project" value="TreeGrafter"/>
</dbReference>
<dbReference type="GO" id="GO:0005227">
    <property type="term" value="F:calcium-activated cation channel activity"/>
    <property type="evidence" value="ECO:0007669"/>
    <property type="project" value="InterPro"/>
</dbReference>
<feature type="signal peptide" evidence="6">
    <location>
        <begin position="1"/>
        <end position="21"/>
    </location>
</feature>
<dbReference type="GO" id="GO:0005245">
    <property type="term" value="F:voltage-gated calcium channel activity"/>
    <property type="evidence" value="ECO:0007669"/>
    <property type="project" value="TreeGrafter"/>
</dbReference>
<evidence type="ECO:0000313" key="8">
    <source>
        <dbReference type="EMBL" id="CAD8894134.1"/>
    </source>
</evidence>